<dbReference type="CDD" id="cd08504">
    <property type="entry name" value="PBP2_OppA"/>
    <property type="match status" value="1"/>
</dbReference>
<dbReference type="AlphaFoldDB" id="A0ABD0AI75"/>
<dbReference type="PANTHER" id="PTHR30290:SF10">
    <property type="entry name" value="PERIPLASMIC OLIGOPEPTIDE-BINDING PROTEIN-RELATED"/>
    <property type="match status" value="1"/>
</dbReference>
<reference evidence="8 9" key="1">
    <citation type="journal article" date="2022" name="J. Dairy Sci.">
        <title>Genetic diversity of Lactobacillus delbrueckii isolated from raw milk in Hokkaido, Japan.</title>
        <authorList>
            <person name="Tsuchihashi H."/>
            <person name="Ichikawa A."/>
            <person name="Takeda M."/>
            <person name="Koizumi A."/>
            <person name="Mizoguchi C."/>
            <person name="Ishida T."/>
            <person name="Kimura K."/>
        </authorList>
    </citation>
    <scope>NUCLEOTIDE SEQUENCE [LARGE SCALE GENOMIC DNA]</scope>
    <source>
        <strain evidence="8 9">ME-791</strain>
    </source>
</reference>
<keyword evidence="5" id="KW-0571">Peptide transport</keyword>
<evidence type="ECO:0000259" key="7">
    <source>
        <dbReference type="Pfam" id="PF00496"/>
    </source>
</evidence>
<dbReference type="RefSeq" id="WP_236159899.1">
    <property type="nucleotide sequence ID" value="NZ_BNHQ01000006.1"/>
</dbReference>
<dbReference type="Proteomes" id="UP001054884">
    <property type="component" value="Unassembled WGS sequence"/>
</dbReference>
<name>A0ABD0AI75_9LACO</name>
<evidence type="ECO:0000256" key="1">
    <source>
        <dbReference type="ARBA" id="ARBA00004196"/>
    </source>
</evidence>
<dbReference type="PIRSF" id="PIRSF002741">
    <property type="entry name" value="MppA"/>
    <property type="match status" value="1"/>
</dbReference>
<sequence>MKKSKIILGGLAVMTSTLLAACGASSSKTAANQKLNWMEEAELSTIDVSKIMDDVSFNQVNQVMEGLYTLGNNAKVKNALATKATVSKDGKTWTFNIRKNTKWSNGLALTAKDFVYSWKRTVDPKTASEYSYLFLGIKNADAIVAGKKKASTLGIKAVGKYKLVVSLERKIPYFKLLMAFPLFFPQNEQAVKKYGSKYGTASKYMVYNGPFVHKGWSGSNLSWKLVKNKYYWDKKDVKLTQINYSVQKSPSTAYNLYQAGKLDGTILDAQASKQLAKSKGYTIRKVANTQYLQFNLKKYSKFKSTNLRRGISMAINRSSLSKTLGATYKAATTFTSSGLTTVNGEDFTKLAASSEAKKYTSYNKQLAKQYFEKGLKEEGLSKLSFTLLASDDDTSKKLAEFVQSQLETAFGDKITVKVQSIPSKTKLNRVLAGNFECTLSGWIADYADPISFLECETTGNSYNYGSWSNKEYDKLIAASKTSSGEARMKLLAKAENILMVNQGVTPLTQANKAWMIKSKVKGIIYNSAGVCYNFKYAYIAN</sequence>
<dbReference type="Gene3D" id="3.90.76.10">
    <property type="entry name" value="Dipeptide-binding Protein, Domain 1"/>
    <property type="match status" value="1"/>
</dbReference>
<dbReference type="PROSITE" id="PS51257">
    <property type="entry name" value="PROKAR_LIPOPROTEIN"/>
    <property type="match status" value="1"/>
</dbReference>
<evidence type="ECO:0000256" key="2">
    <source>
        <dbReference type="ARBA" id="ARBA00005695"/>
    </source>
</evidence>
<dbReference type="FunFam" id="3.90.76.10:FF:000001">
    <property type="entry name" value="Oligopeptide ABC transporter substrate-binding protein"/>
    <property type="match status" value="1"/>
</dbReference>
<dbReference type="Pfam" id="PF00496">
    <property type="entry name" value="SBP_bac_5"/>
    <property type="match status" value="1"/>
</dbReference>
<accession>A0ABD0AI75</accession>
<dbReference type="SUPFAM" id="SSF53850">
    <property type="entry name" value="Periplasmic binding protein-like II"/>
    <property type="match status" value="1"/>
</dbReference>
<dbReference type="InterPro" id="IPR030678">
    <property type="entry name" value="Peptide/Ni-bd"/>
</dbReference>
<keyword evidence="4 6" id="KW-0732">Signal</keyword>
<dbReference type="EMBL" id="BNHY01000080">
    <property type="protein sequence ID" value="GHN34744.1"/>
    <property type="molecule type" value="Genomic_DNA"/>
</dbReference>
<feature type="domain" description="Solute-binding protein family 5" evidence="7">
    <location>
        <begin position="75"/>
        <end position="454"/>
    </location>
</feature>
<keyword evidence="5" id="KW-0653">Protein transport</keyword>
<evidence type="ECO:0000313" key="8">
    <source>
        <dbReference type="EMBL" id="GHN34744.1"/>
    </source>
</evidence>
<evidence type="ECO:0000256" key="6">
    <source>
        <dbReference type="SAM" id="SignalP"/>
    </source>
</evidence>
<evidence type="ECO:0000313" key="9">
    <source>
        <dbReference type="Proteomes" id="UP001054884"/>
    </source>
</evidence>
<feature type="chain" id="PRO_5044768357" evidence="6">
    <location>
        <begin position="21"/>
        <end position="541"/>
    </location>
</feature>
<dbReference type="Gene3D" id="3.40.190.10">
    <property type="entry name" value="Periplasmic binding protein-like II"/>
    <property type="match status" value="1"/>
</dbReference>
<feature type="signal peptide" evidence="6">
    <location>
        <begin position="1"/>
        <end position="20"/>
    </location>
</feature>
<dbReference type="InterPro" id="IPR039424">
    <property type="entry name" value="SBP_5"/>
</dbReference>
<dbReference type="Gene3D" id="3.10.105.10">
    <property type="entry name" value="Dipeptide-binding Protein, Domain 3"/>
    <property type="match status" value="1"/>
</dbReference>
<dbReference type="PANTHER" id="PTHR30290">
    <property type="entry name" value="PERIPLASMIC BINDING COMPONENT OF ABC TRANSPORTER"/>
    <property type="match status" value="1"/>
</dbReference>
<comment type="subcellular location">
    <subcellularLocation>
        <location evidence="1">Cell envelope</location>
    </subcellularLocation>
</comment>
<dbReference type="InterPro" id="IPR000914">
    <property type="entry name" value="SBP_5_dom"/>
</dbReference>
<proteinExistence type="inferred from homology"/>
<gene>
    <name evidence="8" type="primary">oppA_14</name>
    <name evidence="8" type="ORF">ME791_18960</name>
</gene>
<evidence type="ECO:0000256" key="4">
    <source>
        <dbReference type="ARBA" id="ARBA00022729"/>
    </source>
</evidence>
<dbReference type="GO" id="GO:0042597">
    <property type="term" value="C:periplasmic space"/>
    <property type="evidence" value="ECO:0007669"/>
    <property type="project" value="UniProtKB-ARBA"/>
</dbReference>
<organism evidence="8 9">
    <name type="scientific">Lactobacillus delbrueckii</name>
    <dbReference type="NCBI Taxonomy" id="1584"/>
    <lineage>
        <taxon>Bacteria</taxon>
        <taxon>Bacillati</taxon>
        <taxon>Bacillota</taxon>
        <taxon>Bacilli</taxon>
        <taxon>Lactobacillales</taxon>
        <taxon>Lactobacillaceae</taxon>
        <taxon>Lactobacillus</taxon>
    </lineage>
</organism>
<protein>
    <submittedName>
        <fullName evidence="8">Oligopeptide ABC transporter substrate-binding protein</fullName>
    </submittedName>
</protein>
<dbReference type="GO" id="GO:0015833">
    <property type="term" value="P:peptide transport"/>
    <property type="evidence" value="ECO:0007669"/>
    <property type="project" value="UniProtKB-KW"/>
</dbReference>
<keyword evidence="3" id="KW-0813">Transport</keyword>
<evidence type="ECO:0000256" key="5">
    <source>
        <dbReference type="ARBA" id="ARBA00022856"/>
    </source>
</evidence>
<comment type="caution">
    <text evidence="8">The sequence shown here is derived from an EMBL/GenBank/DDBJ whole genome shotgun (WGS) entry which is preliminary data.</text>
</comment>
<comment type="similarity">
    <text evidence="2">Belongs to the bacterial solute-binding protein 5 family.</text>
</comment>
<evidence type="ECO:0000256" key="3">
    <source>
        <dbReference type="ARBA" id="ARBA00022448"/>
    </source>
</evidence>
<dbReference type="GO" id="GO:0030313">
    <property type="term" value="C:cell envelope"/>
    <property type="evidence" value="ECO:0007669"/>
    <property type="project" value="UniProtKB-SubCell"/>
</dbReference>